<dbReference type="EMBL" id="FNFL01000002">
    <property type="protein sequence ID" value="SDJ99886.1"/>
    <property type="molecule type" value="Genomic_DNA"/>
</dbReference>
<dbReference type="InterPro" id="IPR025736">
    <property type="entry name" value="PucR_C-HTH_dom"/>
</dbReference>
<protein>
    <submittedName>
        <fullName evidence="5">Carbohydrate diacid regulator</fullName>
    </submittedName>
</protein>
<dbReference type="Pfam" id="PF17853">
    <property type="entry name" value="GGDEF_2"/>
    <property type="match status" value="1"/>
</dbReference>
<dbReference type="Proteomes" id="UP000198694">
    <property type="component" value="Unassembled WGS sequence"/>
</dbReference>
<name>A0A1G8YAY2_9BACI</name>
<dbReference type="Pfam" id="PF05651">
    <property type="entry name" value="Diacid_rec"/>
    <property type="match status" value="1"/>
</dbReference>
<dbReference type="PANTHER" id="PTHR33744">
    <property type="entry name" value="CARBOHYDRATE DIACID REGULATOR"/>
    <property type="match status" value="1"/>
</dbReference>
<keyword evidence="6" id="KW-1185">Reference proteome</keyword>
<proteinExistence type="inferred from homology"/>
<comment type="similarity">
    <text evidence="1">Belongs to the CdaR family.</text>
</comment>
<evidence type="ECO:0000259" key="3">
    <source>
        <dbReference type="Pfam" id="PF13556"/>
    </source>
</evidence>
<dbReference type="InterPro" id="IPR042070">
    <property type="entry name" value="PucR_C-HTH_sf"/>
</dbReference>
<evidence type="ECO:0000313" key="6">
    <source>
        <dbReference type="Proteomes" id="UP000198694"/>
    </source>
</evidence>
<organism evidence="5 6">
    <name type="scientific">Sediminibacillus albus</name>
    <dbReference type="NCBI Taxonomy" id="407036"/>
    <lineage>
        <taxon>Bacteria</taxon>
        <taxon>Bacillati</taxon>
        <taxon>Bacillota</taxon>
        <taxon>Bacilli</taxon>
        <taxon>Bacillales</taxon>
        <taxon>Bacillaceae</taxon>
        <taxon>Sediminibacillus</taxon>
    </lineage>
</organism>
<gene>
    <name evidence="5" type="ORF">SAMN05216243_1507</name>
</gene>
<dbReference type="PANTHER" id="PTHR33744:SF16">
    <property type="entry name" value="CARBOHYDRATE DIACID REGULATOR"/>
    <property type="match status" value="1"/>
</dbReference>
<reference evidence="5 6" key="1">
    <citation type="submission" date="2016-10" db="EMBL/GenBank/DDBJ databases">
        <authorList>
            <person name="de Groot N.N."/>
        </authorList>
    </citation>
    <scope>NUCLEOTIDE SEQUENCE [LARGE SCALE GENOMIC DNA]</scope>
    <source>
        <strain evidence="5 6">CGMCC 1.6502</strain>
    </source>
</reference>
<dbReference type="InterPro" id="IPR051448">
    <property type="entry name" value="CdaR-like_regulators"/>
</dbReference>
<evidence type="ECO:0000256" key="1">
    <source>
        <dbReference type="ARBA" id="ARBA00006754"/>
    </source>
</evidence>
<dbReference type="AlphaFoldDB" id="A0A1G8YAY2"/>
<dbReference type="RefSeq" id="WP_093212662.1">
    <property type="nucleotide sequence ID" value="NZ_FNFL01000002.1"/>
</dbReference>
<dbReference type="InterPro" id="IPR008599">
    <property type="entry name" value="Diacid_rec"/>
</dbReference>
<accession>A0A1G8YAY2</accession>
<evidence type="ECO:0000259" key="4">
    <source>
        <dbReference type="Pfam" id="PF17853"/>
    </source>
</evidence>
<feature type="domain" description="PucR C-terminal helix-turn-helix" evidence="3">
    <location>
        <begin position="308"/>
        <end position="365"/>
    </location>
</feature>
<dbReference type="OrthoDB" id="9792148at2"/>
<dbReference type="Pfam" id="PF13556">
    <property type="entry name" value="HTH_30"/>
    <property type="match status" value="1"/>
</dbReference>
<feature type="domain" description="CdaR GGDEF-like" evidence="4">
    <location>
        <begin position="143"/>
        <end position="264"/>
    </location>
</feature>
<evidence type="ECO:0000259" key="2">
    <source>
        <dbReference type="Pfam" id="PF05651"/>
    </source>
</evidence>
<sequence>MYLTPKLGKKIVAEVKNLIDEHLIIVNPEGTIIASTDKSRIGDYHQGAEIACKEKKEIILSAEDESALQGVKAGINLPILLNDQPLGAIGITGNPAEVTRFGSLVKKMTELLIQENVYLQQMEWETRTLEAYVFDWLQQDQAPVSFLQNGTLLGINMNRRKSCTIIHIEAEEQQHFHDLFHYIRTWWNNKATALVARWGNDRCLLIQDVEEQANTTKLDAYLLNTFQTHILQRFGIATSIGAGPDVPAGELKVSFQKAEKALTIARKTQTIVFYEDLLLEMCLQEITPQTKREFVEKSIGSLLSEPDLLTTLKSYLSNNLNLVKTADELSVHINTVHYRLKRVKEITGIDSKELSSLVSYYLAFEFLDDNTI</sequence>
<dbReference type="STRING" id="407036.SAMN05216243_1507"/>
<dbReference type="Gene3D" id="1.10.10.2840">
    <property type="entry name" value="PucR C-terminal helix-turn-helix domain"/>
    <property type="match status" value="1"/>
</dbReference>
<feature type="domain" description="Putative sugar diacid recognition" evidence="2">
    <location>
        <begin position="3"/>
        <end position="136"/>
    </location>
</feature>
<evidence type="ECO:0000313" key="5">
    <source>
        <dbReference type="EMBL" id="SDJ99886.1"/>
    </source>
</evidence>
<dbReference type="InterPro" id="IPR041522">
    <property type="entry name" value="CdaR_GGDEF"/>
</dbReference>